<dbReference type="EMBL" id="QTSX02006422">
    <property type="protein sequence ID" value="KAJ9054841.1"/>
    <property type="molecule type" value="Genomic_DNA"/>
</dbReference>
<protein>
    <submittedName>
        <fullName evidence="1">Uncharacterized protein</fullName>
    </submittedName>
</protein>
<sequence length="145" mass="15962">MSNNFISCLLGWYLVQIKPTSNDQSATHLGVLACKNLSKNNIRSDRHQALNPLAKSTTKIEDLVLTDALKKTEDGEMFLLHDNGQEVEDRIIALATKINLALLKTEILGYAIANFLHSLLSLRSFGSVVFGSWGQHPGGHSGKYL</sequence>
<evidence type="ECO:0000313" key="1">
    <source>
        <dbReference type="EMBL" id="KAJ9054841.1"/>
    </source>
</evidence>
<comment type="caution">
    <text evidence="1">The sequence shown here is derived from an EMBL/GenBank/DDBJ whole genome shotgun (WGS) entry which is preliminary data.</text>
</comment>
<gene>
    <name evidence="1" type="ORF">DSO57_1010031</name>
</gene>
<reference evidence="1" key="1">
    <citation type="submission" date="2022-04" db="EMBL/GenBank/DDBJ databases">
        <title>Genome of the entomopathogenic fungus Entomophthora muscae.</title>
        <authorList>
            <person name="Elya C."/>
            <person name="Lovett B.R."/>
            <person name="Lee E."/>
            <person name="Macias A.M."/>
            <person name="Hajek A.E."/>
            <person name="De Bivort B.L."/>
            <person name="Kasson M.T."/>
            <person name="De Fine Licht H.H."/>
            <person name="Stajich J.E."/>
        </authorList>
    </citation>
    <scope>NUCLEOTIDE SEQUENCE</scope>
    <source>
        <strain evidence="1">Berkeley</strain>
    </source>
</reference>
<proteinExistence type="predicted"/>
<accession>A0ACC2RXL5</accession>
<dbReference type="Proteomes" id="UP001165960">
    <property type="component" value="Unassembled WGS sequence"/>
</dbReference>
<keyword evidence="2" id="KW-1185">Reference proteome</keyword>
<evidence type="ECO:0000313" key="2">
    <source>
        <dbReference type="Proteomes" id="UP001165960"/>
    </source>
</evidence>
<organism evidence="1 2">
    <name type="scientific">Entomophthora muscae</name>
    <dbReference type="NCBI Taxonomy" id="34485"/>
    <lineage>
        <taxon>Eukaryota</taxon>
        <taxon>Fungi</taxon>
        <taxon>Fungi incertae sedis</taxon>
        <taxon>Zoopagomycota</taxon>
        <taxon>Entomophthoromycotina</taxon>
        <taxon>Entomophthoromycetes</taxon>
        <taxon>Entomophthorales</taxon>
        <taxon>Entomophthoraceae</taxon>
        <taxon>Entomophthora</taxon>
    </lineage>
</organism>
<name>A0ACC2RXL5_9FUNG</name>